<feature type="compositionally biased region" description="Acidic residues" evidence="1">
    <location>
        <begin position="106"/>
        <end position="117"/>
    </location>
</feature>
<sequence>MTPDGPKQEKVRRRKKTEDNSQTAVKKRKISKEAKEQEGVPTDTSTPSNALPHLPIDPMTFVQVSSLTNTDSPMVQPKKIWKRKIKEGMNEAKPPKPAKEFSEGKTEEDDDDNSSAA</sequence>
<dbReference type="AlphaFoldDB" id="A0ABD0NCI3"/>
<dbReference type="EMBL" id="JAMKFB020000023">
    <property type="protein sequence ID" value="KAL0158746.1"/>
    <property type="molecule type" value="Genomic_DNA"/>
</dbReference>
<dbReference type="Proteomes" id="UP001529510">
    <property type="component" value="Unassembled WGS sequence"/>
</dbReference>
<feature type="compositionally biased region" description="Polar residues" evidence="1">
    <location>
        <begin position="62"/>
        <end position="73"/>
    </location>
</feature>
<keyword evidence="3" id="KW-1185">Reference proteome</keyword>
<evidence type="ECO:0000256" key="1">
    <source>
        <dbReference type="SAM" id="MobiDB-lite"/>
    </source>
</evidence>
<comment type="caution">
    <text evidence="2">The sequence shown here is derived from an EMBL/GenBank/DDBJ whole genome shotgun (WGS) entry which is preliminary data.</text>
</comment>
<reference evidence="2 3" key="1">
    <citation type="submission" date="2024-05" db="EMBL/GenBank/DDBJ databases">
        <title>Genome sequencing and assembly of Indian major carp, Cirrhinus mrigala (Hamilton, 1822).</title>
        <authorList>
            <person name="Mohindra V."/>
            <person name="Chowdhury L.M."/>
            <person name="Lal K."/>
            <person name="Jena J.K."/>
        </authorList>
    </citation>
    <scope>NUCLEOTIDE SEQUENCE [LARGE SCALE GENOMIC DNA]</scope>
    <source>
        <strain evidence="2">CM1030</strain>
        <tissue evidence="2">Blood</tissue>
    </source>
</reference>
<proteinExistence type="predicted"/>
<feature type="region of interest" description="Disordered" evidence="1">
    <location>
        <begin position="1"/>
        <end position="117"/>
    </location>
</feature>
<organism evidence="2 3">
    <name type="scientific">Cirrhinus mrigala</name>
    <name type="common">Mrigala</name>
    <dbReference type="NCBI Taxonomy" id="683832"/>
    <lineage>
        <taxon>Eukaryota</taxon>
        <taxon>Metazoa</taxon>
        <taxon>Chordata</taxon>
        <taxon>Craniata</taxon>
        <taxon>Vertebrata</taxon>
        <taxon>Euteleostomi</taxon>
        <taxon>Actinopterygii</taxon>
        <taxon>Neopterygii</taxon>
        <taxon>Teleostei</taxon>
        <taxon>Ostariophysi</taxon>
        <taxon>Cypriniformes</taxon>
        <taxon>Cyprinidae</taxon>
        <taxon>Labeoninae</taxon>
        <taxon>Labeonini</taxon>
        <taxon>Cirrhinus</taxon>
    </lineage>
</organism>
<feature type="compositionally biased region" description="Basic and acidic residues" evidence="1">
    <location>
        <begin position="86"/>
        <end position="105"/>
    </location>
</feature>
<protein>
    <submittedName>
        <fullName evidence="2">Uncharacterized protein</fullName>
    </submittedName>
</protein>
<gene>
    <name evidence="2" type="ORF">M9458_046822</name>
</gene>
<evidence type="ECO:0000313" key="2">
    <source>
        <dbReference type="EMBL" id="KAL0158746.1"/>
    </source>
</evidence>
<name>A0ABD0NCI3_CIRMR</name>
<feature type="non-terminal residue" evidence="2">
    <location>
        <position position="117"/>
    </location>
</feature>
<evidence type="ECO:0000313" key="3">
    <source>
        <dbReference type="Proteomes" id="UP001529510"/>
    </source>
</evidence>
<accession>A0ABD0NCI3</accession>